<sequence>MATSEPYVVSVFVVSNAWKHGLHCQPTPLLIVSSTEEEGAGACSHRPRRRPRRPARPARPSMVAWGAFAAGPGRASSDPLGQGVGDVDRRRPPTISTEA</sequence>
<evidence type="ECO:0000313" key="3">
    <source>
        <dbReference type="Proteomes" id="UP001189429"/>
    </source>
</evidence>
<feature type="region of interest" description="Disordered" evidence="1">
    <location>
        <begin position="38"/>
        <end position="99"/>
    </location>
</feature>
<dbReference type="Proteomes" id="UP001189429">
    <property type="component" value="Unassembled WGS sequence"/>
</dbReference>
<keyword evidence="3" id="KW-1185">Reference proteome</keyword>
<comment type="caution">
    <text evidence="2">The sequence shown here is derived from an EMBL/GenBank/DDBJ whole genome shotgun (WGS) entry which is preliminary data.</text>
</comment>
<gene>
    <name evidence="2" type="ORF">PCOR1329_LOCUS58082</name>
</gene>
<evidence type="ECO:0000256" key="1">
    <source>
        <dbReference type="SAM" id="MobiDB-lite"/>
    </source>
</evidence>
<evidence type="ECO:0000313" key="2">
    <source>
        <dbReference type="EMBL" id="CAK0872700.1"/>
    </source>
</evidence>
<organism evidence="2 3">
    <name type="scientific">Prorocentrum cordatum</name>
    <dbReference type="NCBI Taxonomy" id="2364126"/>
    <lineage>
        <taxon>Eukaryota</taxon>
        <taxon>Sar</taxon>
        <taxon>Alveolata</taxon>
        <taxon>Dinophyceae</taxon>
        <taxon>Prorocentrales</taxon>
        <taxon>Prorocentraceae</taxon>
        <taxon>Prorocentrum</taxon>
    </lineage>
</organism>
<accession>A0ABN9VHK1</accession>
<reference evidence="2" key="1">
    <citation type="submission" date="2023-10" db="EMBL/GenBank/DDBJ databases">
        <authorList>
            <person name="Chen Y."/>
            <person name="Shah S."/>
            <person name="Dougan E. K."/>
            <person name="Thang M."/>
            <person name="Chan C."/>
        </authorList>
    </citation>
    <scope>NUCLEOTIDE SEQUENCE [LARGE SCALE GENOMIC DNA]</scope>
</reference>
<protein>
    <submittedName>
        <fullName evidence="2">Uncharacterized protein</fullName>
    </submittedName>
</protein>
<name>A0ABN9VHK1_9DINO</name>
<dbReference type="EMBL" id="CAUYUJ010017191">
    <property type="protein sequence ID" value="CAK0872700.1"/>
    <property type="molecule type" value="Genomic_DNA"/>
</dbReference>
<proteinExistence type="predicted"/>
<feature type="compositionally biased region" description="Basic residues" evidence="1">
    <location>
        <begin position="45"/>
        <end position="56"/>
    </location>
</feature>